<dbReference type="SUPFAM" id="SSF56784">
    <property type="entry name" value="HAD-like"/>
    <property type="match status" value="1"/>
</dbReference>
<keyword evidence="2" id="KW-1185">Reference proteome</keyword>
<comment type="caution">
    <text evidence="1">The sequence shown here is derived from an EMBL/GenBank/DDBJ whole genome shotgun (WGS) entry which is preliminary data.</text>
</comment>
<dbReference type="PANTHER" id="PTHR10000">
    <property type="entry name" value="PHOSPHOSERINE PHOSPHATASE"/>
    <property type="match status" value="1"/>
</dbReference>
<dbReference type="InterPro" id="IPR000150">
    <property type="entry name" value="Cof"/>
</dbReference>
<dbReference type="InterPro" id="IPR006379">
    <property type="entry name" value="HAD-SF_hydro_IIB"/>
</dbReference>
<dbReference type="InterPro" id="IPR036412">
    <property type="entry name" value="HAD-like_sf"/>
</dbReference>
<name>A0ABV1GCI2_9FIRM</name>
<dbReference type="EMBL" id="JBBMFA010000055">
    <property type="protein sequence ID" value="MEQ2519451.1"/>
    <property type="molecule type" value="Genomic_DNA"/>
</dbReference>
<dbReference type="PANTHER" id="PTHR10000:SF8">
    <property type="entry name" value="HAD SUPERFAMILY HYDROLASE-LIKE, TYPE 3"/>
    <property type="match status" value="1"/>
</dbReference>
<sequence length="263" mass="28281">MELCLLALDLDGTACNDQGRLGEGTKQALAAARAAGHAVAFATGRRDVDMLPLGEDFRCADYLVLNNGGKLVRTADGAVLSNTLVDADAARTLAQRCLQEDWILHVVSGLYWAVNRRDQGLLDYVEKVGVTPVLFHSPDELPLTGIEGFMATADRGPICRFIDQAQLPLVHVHSEPGCVDIMPGGITKWQGLSRLAQLLQVPVQRVIAAGDYNNDLEMIQNAGVGVAVQNALPQVKAAADYVTPHDNNHDAVADIVEKFLLHS</sequence>
<dbReference type="Gene3D" id="3.30.1240.10">
    <property type="match status" value="1"/>
</dbReference>
<dbReference type="Pfam" id="PF08282">
    <property type="entry name" value="Hydrolase_3"/>
    <property type="match status" value="1"/>
</dbReference>
<dbReference type="GO" id="GO:0016787">
    <property type="term" value="F:hydrolase activity"/>
    <property type="evidence" value="ECO:0007669"/>
    <property type="project" value="UniProtKB-KW"/>
</dbReference>
<keyword evidence="1" id="KW-0378">Hydrolase</keyword>
<dbReference type="RefSeq" id="WP_349214899.1">
    <property type="nucleotide sequence ID" value="NZ_JBBMFA010000055.1"/>
</dbReference>
<accession>A0ABV1GCI2</accession>
<dbReference type="InterPro" id="IPR023214">
    <property type="entry name" value="HAD_sf"/>
</dbReference>
<dbReference type="NCBIfam" id="TIGR00099">
    <property type="entry name" value="Cof-subfamily"/>
    <property type="match status" value="1"/>
</dbReference>
<evidence type="ECO:0000313" key="1">
    <source>
        <dbReference type="EMBL" id="MEQ2519451.1"/>
    </source>
</evidence>
<proteinExistence type="predicted"/>
<dbReference type="NCBIfam" id="TIGR01484">
    <property type="entry name" value="HAD-SF-IIB"/>
    <property type="match status" value="1"/>
</dbReference>
<gene>
    <name evidence="1" type="ORF">WMO24_03220</name>
</gene>
<dbReference type="Gene3D" id="3.40.50.1000">
    <property type="entry name" value="HAD superfamily/HAD-like"/>
    <property type="match status" value="1"/>
</dbReference>
<dbReference type="Proteomes" id="UP001477672">
    <property type="component" value="Unassembled WGS sequence"/>
</dbReference>
<organism evidence="1 2">
    <name type="scientific">Ruthenibacterium intestinale</name>
    <dbReference type="NCBI Taxonomy" id="3133163"/>
    <lineage>
        <taxon>Bacteria</taxon>
        <taxon>Bacillati</taxon>
        <taxon>Bacillota</taxon>
        <taxon>Clostridia</taxon>
        <taxon>Eubacteriales</taxon>
        <taxon>Oscillospiraceae</taxon>
        <taxon>Ruthenibacterium</taxon>
    </lineage>
</organism>
<evidence type="ECO:0000313" key="2">
    <source>
        <dbReference type="Proteomes" id="UP001477672"/>
    </source>
</evidence>
<protein>
    <submittedName>
        <fullName evidence="1">Cof-type HAD-IIB family hydrolase</fullName>
    </submittedName>
</protein>
<reference evidence="1 2" key="1">
    <citation type="submission" date="2024-03" db="EMBL/GenBank/DDBJ databases">
        <title>Human intestinal bacterial collection.</title>
        <authorList>
            <person name="Pauvert C."/>
            <person name="Hitch T.C.A."/>
            <person name="Clavel T."/>
        </authorList>
    </citation>
    <scope>NUCLEOTIDE SEQUENCE [LARGE SCALE GENOMIC DNA]</scope>
    <source>
        <strain evidence="1 2">CLA-JM-H11</strain>
    </source>
</reference>